<evidence type="ECO:0000256" key="2">
    <source>
        <dbReference type="ARBA" id="ARBA00022490"/>
    </source>
</evidence>
<dbReference type="STRING" id="1120980.GCA_000745955_01376"/>
<sequence>MTELSFETALARLEAITQEMQNQALGLDHALALYLEGSELAQFCQRKLADVEQQLHLFDNQQLKELNLDES</sequence>
<dbReference type="OrthoDB" id="287668at2"/>
<dbReference type="EMBL" id="UFSO01000002">
    <property type="protein sequence ID" value="SSY70562.1"/>
    <property type="molecule type" value="Genomic_DNA"/>
</dbReference>
<keyword evidence="3 6" id="KW-0540">Nuclease</keyword>
<comment type="subcellular location">
    <subcellularLocation>
        <location evidence="6">Cytoplasm</location>
    </subcellularLocation>
</comment>
<dbReference type="PANTHER" id="PTHR34137">
    <property type="entry name" value="EXODEOXYRIBONUCLEASE 7 SMALL SUBUNIT"/>
    <property type="match status" value="1"/>
</dbReference>
<evidence type="ECO:0000256" key="6">
    <source>
        <dbReference type="HAMAP-Rule" id="MF_00337"/>
    </source>
</evidence>
<dbReference type="GO" id="GO:0009318">
    <property type="term" value="C:exodeoxyribonuclease VII complex"/>
    <property type="evidence" value="ECO:0007669"/>
    <property type="project" value="UniProtKB-UniRule"/>
</dbReference>
<comment type="subunit">
    <text evidence="6">Heterooligomer composed of large and small subunits.</text>
</comment>
<evidence type="ECO:0000256" key="5">
    <source>
        <dbReference type="ARBA" id="ARBA00022839"/>
    </source>
</evidence>
<dbReference type="GO" id="GO:0008855">
    <property type="term" value="F:exodeoxyribonuclease VII activity"/>
    <property type="evidence" value="ECO:0007669"/>
    <property type="project" value="UniProtKB-UniRule"/>
</dbReference>
<proteinExistence type="inferred from homology"/>
<reference evidence="7 8" key="1">
    <citation type="submission" date="2018-06" db="EMBL/GenBank/DDBJ databases">
        <authorList>
            <consortium name="Pathogen Informatics"/>
            <person name="Doyle S."/>
        </authorList>
    </citation>
    <scope>NUCLEOTIDE SEQUENCE [LARGE SCALE GENOMIC DNA]</scope>
    <source>
        <strain evidence="7 8">NCTC10283</strain>
    </source>
</reference>
<comment type="catalytic activity">
    <reaction evidence="6">
        <text>Exonucleolytic cleavage in either 5'- to 3'- or 3'- to 5'-direction to yield nucleoside 5'-phosphates.</text>
        <dbReference type="EC" id="3.1.11.6"/>
    </reaction>
</comment>
<name>A0A376BLC2_9NEIS</name>
<evidence type="ECO:0000256" key="3">
    <source>
        <dbReference type="ARBA" id="ARBA00022722"/>
    </source>
</evidence>
<dbReference type="PANTHER" id="PTHR34137:SF1">
    <property type="entry name" value="EXODEOXYRIBONUCLEASE 7 SMALL SUBUNIT"/>
    <property type="match status" value="1"/>
</dbReference>
<dbReference type="GO" id="GO:0006308">
    <property type="term" value="P:DNA catabolic process"/>
    <property type="evidence" value="ECO:0007669"/>
    <property type="project" value="UniProtKB-UniRule"/>
</dbReference>
<protein>
    <recommendedName>
        <fullName evidence="6">Exodeoxyribonuclease 7 small subunit</fullName>
        <ecNumber evidence="6">3.1.11.6</ecNumber>
    </recommendedName>
    <alternativeName>
        <fullName evidence="6">Exodeoxyribonuclease VII small subunit</fullName>
        <shortName evidence="6">Exonuclease VII small subunit</shortName>
    </alternativeName>
</protein>
<evidence type="ECO:0000256" key="4">
    <source>
        <dbReference type="ARBA" id="ARBA00022801"/>
    </source>
</evidence>
<dbReference type="GO" id="GO:0005829">
    <property type="term" value="C:cytosol"/>
    <property type="evidence" value="ECO:0007669"/>
    <property type="project" value="TreeGrafter"/>
</dbReference>
<dbReference type="Proteomes" id="UP000254209">
    <property type="component" value="Unassembled WGS sequence"/>
</dbReference>
<keyword evidence="5 6" id="KW-0269">Exonuclease</keyword>
<dbReference type="NCBIfam" id="TIGR01280">
    <property type="entry name" value="xseB"/>
    <property type="match status" value="1"/>
</dbReference>
<dbReference type="AlphaFoldDB" id="A0A376BLC2"/>
<gene>
    <name evidence="6 7" type="primary">xseB</name>
    <name evidence="7" type="ORF">NCTC10283_00663</name>
</gene>
<evidence type="ECO:0000313" key="8">
    <source>
        <dbReference type="Proteomes" id="UP000254209"/>
    </source>
</evidence>
<evidence type="ECO:0000256" key="1">
    <source>
        <dbReference type="ARBA" id="ARBA00009998"/>
    </source>
</evidence>
<dbReference type="Gene3D" id="1.10.287.1040">
    <property type="entry name" value="Exonuclease VII, small subunit"/>
    <property type="match status" value="1"/>
</dbReference>
<keyword evidence="8" id="KW-1185">Reference proteome</keyword>
<comment type="function">
    <text evidence="6">Bidirectionally degrades single-stranded DNA into large acid-insoluble oligonucleotides, which are then degraded further into small acid-soluble oligonucleotides.</text>
</comment>
<organism evidence="7 8">
    <name type="scientific">Alysiella crassa</name>
    <dbReference type="NCBI Taxonomy" id="153491"/>
    <lineage>
        <taxon>Bacteria</taxon>
        <taxon>Pseudomonadati</taxon>
        <taxon>Pseudomonadota</taxon>
        <taxon>Betaproteobacteria</taxon>
        <taxon>Neisseriales</taxon>
        <taxon>Neisseriaceae</taxon>
        <taxon>Alysiella</taxon>
    </lineage>
</organism>
<keyword evidence="2 6" id="KW-0963">Cytoplasm</keyword>
<comment type="similarity">
    <text evidence="1 6">Belongs to the XseB family.</text>
</comment>
<dbReference type="SUPFAM" id="SSF116842">
    <property type="entry name" value="XseB-like"/>
    <property type="match status" value="1"/>
</dbReference>
<dbReference type="HAMAP" id="MF_00337">
    <property type="entry name" value="Exonuc_7_S"/>
    <property type="match status" value="1"/>
</dbReference>
<dbReference type="EC" id="3.1.11.6" evidence="6"/>
<evidence type="ECO:0000313" key="7">
    <source>
        <dbReference type="EMBL" id="SSY70562.1"/>
    </source>
</evidence>
<dbReference type="InterPro" id="IPR003761">
    <property type="entry name" value="Exonuc_VII_S"/>
</dbReference>
<dbReference type="RefSeq" id="WP_034292975.1">
    <property type="nucleotide sequence ID" value="NZ_CP091519.2"/>
</dbReference>
<dbReference type="PIRSF" id="PIRSF006488">
    <property type="entry name" value="Exonuc_VII_S"/>
    <property type="match status" value="1"/>
</dbReference>
<accession>A0A376BLC2</accession>
<keyword evidence="4 6" id="KW-0378">Hydrolase</keyword>
<dbReference type="Pfam" id="PF02609">
    <property type="entry name" value="Exonuc_VII_S"/>
    <property type="match status" value="1"/>
</dbReference>
<dbReference type="InterPro" id="IPR037004">
    <property type="entry name" value="Exonuc_VII_ssu_sf"/>
</dbReference>